<name>A0ABM4TW84_DROSZ</name>
<proteinExistence type="predicted"/>
<dbReference type="InterPro" id="IPR036392">
    <property type="entry name" value="PLAT/LH2_dom_sf"/>
</dbReference>
<keyword evidence="4 7" id="KW-1133">Transmembrane helix</keyword>
<sequence length="1362" mass="159158">MWKTVKLINFLHVYVLATNLYVFTNRSHGFGNGRVIITLQTLHHEWFTTKVTLNGMILVDYFQTNTSERQEALLWYKTSNLGKTLSFFGVSVDMELPYKKCYFHISGVNFFSNGFFSVVALITSDGLYGNEVKARTYTFVKTFIHISCEPKFYIPRCHDSNRPLHYETSKAVVLRAIFTQHCPMDNFIQYYWTLHDSTESELFDFLGATVRPELKITRYRLNLRQQSPLNRMVLVRVNAKIVGRRVPLVARCYLALASQRLFAYIRGGNYRKVFRGKSISISAGPSRDLSLTRASSQHLGYKWSCTSIFKQNTKMCQQNMGTCNRLIIPAYSQPNNQTLRVMLLIRSAFDPLRTATTKQTIVFSSSHHLINVNIACVSNCNGNKYTIQLPIHLKGQCLRCRNKKITKWQWRVESLAVEGASKRLIFDVKETRKRLLGVHLDVEAVNRFKPKFIYYGTSWVFLEKNMGPADTTCTISPKVGYAHETQFILHCNQSQARFKPLQYCIGVENFLIDECKTDEEIRVRLPPTEHVSIMICDHFYVCDDVIVTVDVRRLEIKDNDGTIANALSRARHWLEYADWQRGFLLLYQVAKLIKSKERLIKFIDTLYVYQPQTTVHLAHLVRLTKRVVLSLEPLDDMDVNVVARMLHLISSTFKLIIVGNELNTLMDNYYETMVNELCDILNKFNSEWEYIPKSQCRAESESCLNIDNFRNRLEQMSTLRPQGLEHINNWLHAHWKLSSCLFYMGMGTARRLHPEEGPKLIERSTFNMRMESFDLDLDRSIEFESADSMHTLVFTEKLLEELRRRLRTDEVLISVRSHKQSQYWWYPEQESQTQVLVVNAYSTSSIWKKSQEISEPFQYISKLKMNFSAGDSVNDDVSARAFQRGIDFDDPEEDVENVIHDSVYTPFEIRMYRTELYGHSVLGVTFTQADIDYCVLIRMTNIPKLEDIEIQTSTCRVRTGVLQPTTLLLRNRCEKSQPVYIYLRAANSSEPWDNFYHSGAFFAFSTEIRSCRIWNYARPEPGWQNFACMPEMNKSIYFGIHCRCNFISDFDADAMPIIAVPMNLKCHLERPIVSHNYQMILFFFSITLCGIIYIFFYMKTIPDWDKRLYVETYPKSDICYRGDLVITCTFGGRYNAGTSANIIFSFNFFNQITHVMVYQDPLFRTFKRNSTISFRLKRQLLRIPTGLSIGHDNSGIYPHFFCRNVVVYDIITDEMQNFLIQQWIRRFSTVAEYKTAKTFYRATTLEKEMRPWKLRFLHAMENYMGNWYLFQPIIGPWRFGTERTAFCRWERSCIFIAKIFISISLVVVFFGRTEPTVCDPSPKKYNDVDVVIRLCLICFTVSCFVQSTLEMIFKTIGVYDFI</sequence>
<keyword evidence="2 7" id="KW-0812">Transmembrane</keyword>
<evidence type="ECO:0000256" key="8">
    <source>
        <dbReference type="SAM" id="SignalP"/>
    </source>
</evidence>
<dbReference type="Gene3D" id="2.60.60.20">
    <property type="entry name" value="PLAT/LH2 domain"/>
    <property type="match status" value="1"/>
</dbReference>
<evidence type="ECO:0000256" key="1">
    <source>
        <dbReference type="ARBA" id="ARBA00004370"/>
    </source>
</evidence>
<feature type="domain" description="PLAT" evidence="9">
    <location>
        <begin position="1122"/>
        <end position="1238"/>
    </location>
</feature>
<dbReference type="SUPFAM" id="SSF49723">
    <property type="entry name" value="Lipase/lipooxygenase domain (PLAT/LH2 domain)"/>
    <property type="match status" value="1"/>
</dbReference>
<evidence type="ECO:0000313" key="11">
    <source>
        <dbReference type="RefSeq" id="XP_070854230.1"/>
    </source>
</evidence>
<dbReference type="Pfam" id="PF01477">
    <property type="entry name" value="PLAT"/>
    <property type="match status" value="1"/>
</dbReference>
<dbReference type="InterPro" id="IPR002859">
    <property type="entry name" value="PKD/REJ-like"/>
</dbReference>
<feature type="transmembrane region" description="Helical" evidence="7">
    <location>
        <begin position="1331"/>
        <end position="1353"/>
    </location>
</feature>
<dbReference type="RefSeq" id="XP_070854230.1">
    <property type="nucleotide sequence ID" value="XM_070998129.1"/>
</dbReference>
<evidence type="ECO:0000256" key="6">
    <source>
        <dbReference type="PROSITE-ProRule" id="PRU00152"/>
    </source>
</evidence>
<dbReference type="Proteomes" id="UP001652628">
    <property type="component" value="Chromosome Y"/>
</dbReference>
<organism evidence="10 11">
    <name type="scientific">Drosophila suzukii</name>
    <name type="common">Spotted-wing drosophila fruit fly</name>
    <dbReference type="NCBI Taxonomy" id="28584"/>
    <lineage>
        <taxon>Eukaryota</taxon>
        <taxon>Metazoa</taxon>
        <taxon>Ecdysozoa</taxon>
        <taxon>Arthropoda</taxon>
        <taxon>Hexapoda</taxon>
        <taxon>Insecta</taxon>
        <taxon>Pterygota</taxon>
        <taxon>Neoptera</taxon>
        <taxon>Endopterygota</taxon>
        <taxon>Diptera</taxon>
        <taxon>Brachycera</taxon>
        <taxon>Muscomorpha</taxon>
        <taxon>Ephydroidea</taxon>
        <taxon>Drosophilidae</taxon>
        <taxon>Drosophila</taxon>
        <taxon>Sophophora</taxon>
    </lineage>
</organism>
<comment type="subcellular location">
    <subcellularLocation>
        <location evidence="1">Membrane</location>
    </subcellularLocation>
</comment>
<evidence type="ECO:0000256" key="5">
    <source>
        <dbReference type="ARBA" id="ARBA00023136"/>
    </source>
</evidence>
<feature type="chain" id="PRO_5045396696" evidence="8">
    <location>
        <begin position="18"/>
        <end position="1362"/>
    </location>
</feature>
<keyword evidence="10" id="KW-1185">Reference proteome</keyword>
<evidence type="ECO:0000259" key="9">
    <source>
        <dbReference type="PROSITE" id="PS50095"/>
    </source>
</evidence>
<dbReference type="PANTHER" id="PTHR46730">
    <property type="entry name" value="POLYCYSTIN-1"/>
    <property type="match status" value="1"/>
</dbReference>
<feature type="transmembrane region" description="Helical" evidence="7">
    <location>
        <begin position="1077"/>
        <end position="1098"/>
    </location>
</feature>
<evidence type="ECO:0000256" key="2">
    <source>
        <dbReference type="ARBA" id="ARBA00022692"/>
    </source>
</evidence>
<dbReference type="PROSITE" id="PS50095">
    <property type="entry name" value="PLAT"/>
    <property type="match status" value="1"/>
</dbReference>
<keyword evidence="5 7" id="KW-0472">Membrane</keyword>
<gene>
    <name evidence="11" type="primary">PRY</name>
</gene>
<feature type="signal peptide" evidence="8">
    <location>
        <begin position="1"/>
        <end position="17"/>
    </location>
</feature>
<evidence type="ECO:0000313" key="10">
    <source>
        <dbReference type="Proteomes" id="UP001652628"/>
    </source>
</evidence>
<dbReference type="Pfam" id="PF02010">
    <property type="entry name" value="REJ"/>
    <property type="match status" value="1"/>
</dbReference>
<keyword evidence="3" id="KW-0677">Repeat</keyword>
<feature type="transmembrane region" description="Helical" evidence="7">
    <location>
        <begin position="1293"/>
        <end position="1311"/>
    </location>
</feature>
<dbReference type="InterPro" id="IPR001024">
    <property type="entry name" value="PLAT/LH2_dom"/>
</dbReference>
<evidence type="ECO:0000256" key="3">
    <source>
        <dbReference type="ARBA" id="ARBA00022737"/>
    </source>
</evidence>
<comment type="caution">
    <text evidence="6">Lacks conserved residue(s) required for the propagation of feature annotation.</text>
</comment>
<dbReference type="PANTHER" id="PTHR46730:SF1">
    <property type="entry name" value="PLAT DOMAIN-CONTAINING PROTEIN"/>
    <property type="match status" value="1"/>
</dbReference>
<evidence type="ECO:0000256" key="4">
    <source>
        <dbReference type="ARBA" id="ARBA00022989"/>
    </source>
</evidence>
<reference evidence="11" key="1">
    <citation type="submission" date="2025-08" db="UniProtKB">
        <authorList>
            <consortium name="RefSeq"/>
        </authorList>
    </citation>
    <scope>IDENTIFICATION</scope>
</reference>
<protein>
    <submittedName>
        <fullName evidence="11">Uncharacterized protein PRY isoform X1</fullName>
    </submittedName>
</protein>
<dbReference type="GeneID" id="139353919"/>
<evidence type="ECO:0000256" key="7">
    <source>
        <dbReference type="SAM" id="Phobius"/>
    </source>
</evidence>
<keyword evidence="8" id="KW-0732">Signal</keyword>
<accession>A0ABM4TW84</accession>